<evidence type="ECO:0000256" key="1">
    <source>
        <dbReference type="ARBA" id="ARBA00011025"/>
    </source>
</evidence>
<comment type="caution">
    <text evidence="3">The sequence shown here is derived from an EMBL/GenBank/DDBJ whole genome shotgun (WGS) entry which is preliminary data.</text>
</comment>
<proteinExistence type="inferred from homology"/>
<evidence type="ECO:0000259" key="2">
    <source>
        <dbReference type="PROSITE" id="PS50249"/>
    </source>
</evidence>
<dbReference type="InterPro" id="IPR007717">
    <property type="entry name" value="NPL4_C"/>
</dbReference>
<protein>
    <recommendedName>
        <fullName evidence="2">MPN domain-containing protein</fullName>
    </recommendedName>
</protein>
<name>A0A8J5S8C4_ZIZPA</name>
<dbReference type="CDD" id="cd17055">
    <property type="entry name" value="Ubl_AtNPL4_like"/>
    <property type="match status" value="1"/>
</dbReference>
<dbReference type="OrthoDB" id="10251089at2759"/>
<dbReference type="CDD" id="cd08061">
    <property type="entry name" value="MPN_NPL4"/>
    <property type="match status" value="1"/>
</dbReference>
<dbReference type="Pfam" id="PF05021">
    <property type="entry name" value="NPL4"/>
    <property type="match status" value="1"/>
</dbReference>
<dbReference type="PANTHER" id="PTHR12710">
    <property type="entry name" value="NUCLEAR PROTEIN LOCALIZATION 4"/>
    <property type="match status" value="1"/>
</dbReference>
<dbReference type="PANTHER" id="PTHR12710:SF0">
    <property type="entry name" value="NUCLEAR PROTEIN LOCALIZATION PROTEIN 4 HOMOLOG"/>
    <property type="match status" value="1"/>
</dbReference>
<dbReference type="Proteomes" id="UP000729402">
    <property type="component" value="Unassembled WGS sequence"/>
</dbReference>
<keyword evidence="4" id="KW-1185">Reference proteome</keyword>
<dbReference type="InterPro" id="IPR016563">
    <property type="entry name" value="Npl4"/>
</dbReference>
<dbReference type="EMBL" id="JAAALK010000288">
    <property type="protein sequence ID" value="KAG8051921.1"/>
    <property type="molecule type" value="Genomic_DNA"/>
</dbReference>
<accession>A0A8J5S8C4</accession>
<dbReference type="GO" id="GO:0005634">
    <property type="term" value="C:nucleus"/>
    <property type="evidence" value="ECO:0007669"/>
    <property type="project" value="TreeGrafter"/>
</dbReference>
<dbReference type="GO" id="GO:0006511">
    <property type="term" value="P:ubiquitin-dependent protein catabolic process"/>
    <property type="evidence" value="ECO:0007669"/>
    <property type="project" value="InterPro"/>
</dbReference>
<dbReference type="AlphaFoldDB" id="A0A8J5S8C4"/>
<evidence type="ECO:0000313" key="4">
    <source>
        <dbReference type="Proteomes" id="UP000729402"/>
    </source>
</evidence>
<comment type="similarity">
    <text evidence="1">Belongs to the NPL4 family.</text>
</comment>
<evidence type="ECO:0000313" key="3">
    <source>
        <dbReference type="EMBL" id="KAG8051921.1"/>
    </source>
</evidence>
<dbReference type="GO" id="GO:0031625">
    <property type="term" value="F:ubiquitin protein ligase binding"/>
    <property type="evidence" value="ECO:0007669"/>
    <property type="project" value="TreeGrafter"/>
</dbReference>
<dbReference type="InterPro" id="IPR037518">
    <property type="entry name" value="MPN"/>
</dbReference>
<reference evidence="3" key="2">
    <citation type="submission" date="2021-02" db="EMBL/GenBank/DDBJ databases">
        <authorList>
            <person name="Kimball J.A."/>
            <person name="Haas M.W."/>
            <person name="Macchietto M."/>
            <person name="Kono T."/>
            <person name="Duquette J."/>
            <person name="Shao M."/>
        </authorList>
    </citation>
    <scope>NUCLEOTIDE SEQUENCE</scope>
    <source>
        <tissue evidence="3">Fresh leaf tissue</tissue>
    </source>
</reference>
<dbReference type="GO" id="GO:0043130">
    <property type="term" value="F:ubiquitin binding"/>
    <property type="evidence" value="ECO:0007669"/>
    <property type="project" value="TreeGrafter"/>
</dbReference>
<gene>
    <name evidence="3" type="ORF">GUJ93_ZPchr0001g32558</name>
</gene>
<organism evidence="3 4">
    <name type="scientific">Zizania palustris</name>
    <name type="common">Northern wild rice</name>
    <dbReference type="NCBI Taxonomy" id="103762"/>
    <lineage>
        <taxon>Eukaryota</taxon>
        <taxon>Viridiplantae</taxon>
        <taxon>Streptophyta</taxon>
        <taxon>Embryophyta</taxon>
        <taxon>Tracheophyta</taxon>
        <taxon>Spermatophyta</taxon>
        <taxon>Magnoliopsida</taxon>
        <taxon>Liliopsida</taxon>
        <taxon>Poales</taxon>
        <taxon>Poaceae</taxon>
        <taxon>BOP clade</taxon>
        <taxon>Oryzoideae</taxon>
        <taxon>Oryzeae</taxon>
        <taxon>Zizaniinae</taxon>
        <taxon>Zizania</taxon>
    </lineage>
</organism>
<feature type="domain" description="MPN" evidence="2">
    <location>
        <begin position="132"/>
        <end position="281"/>
    </location>
</feature>
<sequence length="461" mass="50283">MILRIRSRDGTDRITVPDPATATVGDLQRLIATRVTVPIPLQRLSLDPALLLPAAAVSPPPLLSDPAVRLASLRLANGSFVYLSYPLNARSSQPPPPKALSLAGSFGKKMTMDDLIARQIRVTRQEAPLCAAASFDRDAANAFQLYVAESLAFASKRAGFLYGRVVANTKEVFVDFIYEPPQVGTEDVAQLMRDADEEARVDAIAEGLGMRRVGLVFTQAVGRKTSETGVYTMSNLEVLQAAELQAEGGIPEWVTAIVKLEVGDDGSGDVHFEAFQMSEICVKLFRDGVFETNVGDKEDPRLSKMRKEVVAGGKDTMEVDNDFFLVPVKISDHQGPLSTGFPVENRRSHIAMSALRSHLDRAKHLSFVKRITDFHLLLQVAVYLDIRADVPALTACIKNQSVVPEGYQLLIESLAVVEMVHRDYIGSVVEHEKILRGLRLGVVGGSGQSMPGGDIMPWEHG</sequence>
<dbReference type="PROSITE" id="PS50249">
    <property type="entry name" value="MPN"/>
    <property type="match status" value="1"/>
</dbReference>
<reference evidence="3" key="1">
    <citation type="journal article" date="2021" name="bioRxiv">
        <title>Whole Genome Assembly and Annotation of Northern Wild Rice, Zizania palustris L., Supports a Whole Genome Duplication in the Zizania Genus.</title>
        <authorList>
            <person name="Haas M."/>
            <person name="Kono T."/>
            <person name="Macchietto M."/>
            <person name="Millas R."/>
            <person name="McGilp L."/>
            <person name="Shao M."/>
            <person name="Duquette J."/>
            <person name="Hirsch C.N."/>
            <person name="Kimball J."/>
        </authorList>
    </citation>
    <scope>NUCLEOTIDE SEQUENCE</scope>
    <source>
        <tissue evidence="3">Fresh leaf tissue</tissue>
    </source>
</reference>